<keyword evidence="5 6" id="KW-0472">Membrane</keyword>
<dbReference type="PANTHER" id="PTHR30619:SF7">
    <property type="entry name" value="BETA-LACTAMASE DOMAIN PROTEIN"/>
    <property type="match status" value="1"/>
</dbReference>
<feature type="transmembrane region" description="Helical" evidence="6">
    <location>
        <begin position="247"/>
        <end position="266"/>
    </location>
</feature>
<gene>
    <name evidence="8" type="ORF">EF514_03485</name>
</gene>
<sequence length="762" mass="87445">MVKLLISVLLGILTALSFRLNSYIVIFLILFSILGLIFLSEDSKDRLLFLCIILFFLSSLNVNYREKYELNSNLVRGTVLKRDMGNSQKYTLKVKGGKGKVQFYTKEDLNIGEEIIIKGDIKLPQPRMNFGGFDYKNYLKSKGINFIIYAKNIERIKKPNLYFKLQKLFIEYVENTFDNSMTEKNSSFIKSIVLVNSGYLEDSTKENFKNIGISHILALSGLHITIITYFCEFILKIFNISKLKQKIISLFLIFTYLSLVGFPLGALRAYLMTLFLTLSYLLKFKYSSLKGLILSSIIVLLFNPYSIYSVSFLLSYGCVLGIILFFKIIRGYLGDGYVSNSLSLSLSIGIVIFPISIYFFRIYPLETFISNLLLIPFYSLAIVLSYIALLFNFLGFLIFPTLNLILNISDYIVKILNLLSIYSRDFIQVSIASIIIYYGIILIVYFKDKLLYFYRLLKVVMVYGVFAILFSIFLIYSSFQNFKVDYLYVGQGDCSIMTYKGKSYMVDTGGSYRGDFRPGEYYTLNYLEAVGVAEIEKLFISHFDEDHIDGLLDLLDRIRFKAVYVSYIEDNIYLRELAKRNIPIYKVEKNDVLDIDGNTTIEILSNPKKLMDSNDKSMVMKVEHRGFNILYTGDISSRIEESLKVGADLLKVSHHGSSTATSESFIKDLKPKYAVISAGIDNPYAHPTPEVLNILNKNGVQTKTTSIDGQISLVIDNKGRIKFKSFKEEEGKNVFMLSGVFEFIIIYLYIKKWSKYEVQRTI</sequence>
<evidence type="ECO:0000256" key="2">
    <source>
        <dbReference type="ARBA" id="ARBA00022475"/>
    </source>
</evidence>
<evidence type="ECO:0000256" key="5">
    <source>
        <dbReference type="ARBA" id="ARBA00023136"/>
    </source>
</evidence>
<accession>A0A437S8C6</accession>
<reference evidence="8 9" key="1">
    <citation type="submission" date="2018-11" db="EMBL/GenBank/DDBJ databases">
        <title>Genome sequencing and assembly of Anaerosphaera sp. nov., GS7-6-2.</title>
        <authorList>
            <person name="Rettenmaier R."/>
            <person name="Liebl W."/>
            <person name="Zverlov V."/>
        </authorList>
    </citation>
    <scope>NUCLEOTIDE SEQUENCE [LARGE SCALE GENOMIC DNA]</scope>
    <source>
        <strain evidence="8 9">GS7-6-2</strain>
    </source>
</reference>
<dbReference type="NCBIfam" id="TIGR00360">
    <property type="entry name" value="ComEC_N-term"/>
    <property type="match status" value="1"/>
</dbReference>
<evidence type="ECO:0000256" key="3">
    <source>
        <dbReference type="ARBA" id="ARBA00022692"/>
    </source>
</evidence>
<evidence type="ECO:0000256" key="4">
    <source>
        <dbReference type="ARBA" id="ARBA00022989"/>
    </source>
</evidence>
<dbReference type="InterPro" id="IPR001279">
    <property type="entry name" value="Metallo-B-lactamas"/>
</dbReference>
<evidence type="ECO:0000256" key="1">
    <source>
        <dbReference type="ARBA" id="ARBA00004651"/>
    </source>
</evidence>
<evidence type="ECO:0000256" key="6">
    <source>
        <dbReference type="SAM" id="Phobius"/>
    </source>
</evidence>
<dbReference type="GO" id="GO:0005886">
    <property type="term" value="C:plasma membrane"/>
    <property type="evidence" value="ECO:0007669"/>
    <property type="project" value="UniProtKB-SubCell"/>
</dbReference>
<dbReference type="Pfam" id="PF03772">
    <property type="entry name" value="Competence"/>
    <property type="match status" value="1"/>
</dbReference>
<dbReference type="CDD" id="cd07731">
    <property type="entry name" value="ComA-like_MBL-fold"/>
    <property type="match status" value="1"/>
</dbReference>
<dbReference type="SUPFAM" id="SSF56281">
    <property type="entry name" value="Metallo-hydrolase/oxidoreductase"/>
    <property type="match status" value="1"/>
</dbReference>
<dbReference type="InterPro" id="IPR025405">
    <property type="entry name" value="DUF4131"/>
</dbReference>
<feature type="transmembrane region" description="Helical" evidence="6">
    <location>
        <begin position="20"/>
        <end position="40"/>
    </location>
</feature>
<comment type="subcellular location">
    <subcellularLocation>
        <location evidence="1">Cell membrane</location>
        <topology evidence="1">Multi-pass membrane protein</topology>
    </subcellularLocation>
</comment>
<dbReference type="InterPro" id="IPR004477">
    <property type="entry name" value="ComEC_N"/>
</dbReference>
<dbReference type="InterPro" id="IPR035681">
    <property type="entry name" value="ComA-like_MBL"/>
</dbReference>
<dbReference type="SMART" id="SM00849">
    <property type="entry name" value="Lactamase_B"/>
    <property type="match status" value="1"/>
</dbReference>
<dbReference type="Proteomes" id="UP000288812">
    <property type="component" value="Unassembled WGS sequence"/>
</dbReference>
<evidence type="ECO:0000313" key="8">
    <source>
        <dbReference type="EMBL" id="RVU55345.1"/>
    </source>
</evidence>
<dbReference type="InterPro" id="IPR052159">
    <property type="entry name" value="Competence_DNA_uptake"/>
</dbReference>
<keyword evidence="3 6" id="KW-0812">Transmembrane</keyword>
<evidence type="ECO:0000259" key="7">
    <source>
        <dbReference type="SMART" id="SM00849"/>
    </source>
</evidence>
<organism evidence="8 9">
    <name type="scientific">Anaerosphaera multitolerans</name>
    <dbReference type="NCBI Taxonomy" id="2487351"/>
    <lineage>
        <taxon>Bacteria</taxon>
        <taxon>Bacillati</taxon>
        <taxon>Bacillota</taxon>
        <taxon>Tissierellia</taxon>
        <taxon>Tissierellales</taxon>
        <taxon>Peptoniphilaceae</taxon>
        <taxon>Anaerosphaera</taxon>
    </lineage>
</organism>
<dbReference type="InterPro" id="IPR004797">
    <property type="entry name" value="Competence_ComEC/Rec2"/>
</dbReference>
<dbReference type="AlphaFoldDB" id="A0A437S8C6"/>
<proteinExistence type="predicted"/>
<protein>
    <submittedName>
        <fullName evidence="8">DNA internalization-related competence protein ComEC/Rec2</fullName>
    </submittedName>
</protein>
<feature type="transmembrane region" description="Helical" evidence="6">
    <location>
        <begin position="452"/>
        <end position="476"/>
    </location>
</feature>
<dbReference type="GO" id="GO:0030420">
    <property type="term" value="P:establishment of competence for transformation"/>
    <property type="evidence" value="ECO:0007669"/>
    <property type="project" value="InterPro"/>
</dbReference>
<dbReference type="PANTHER" id="PTHR30619">
    <property type="entry name" value="DNA INTERNALIZATION/COMPETENCE PROTEIN COMEC/REC2"/>
    <property type="match status" value="1"/>
</dbReference>
<dbReference type="RefSeq" id="WP_127723867.1">
    <property type="nucleotide sequence ID" value="NZ_RLIH01000003.1"/>
</dbReference>
<dbReference type="Gene3D" id="3.60.15.10">
    <property type="entry name" value="Ribonuclease Z/Hydroxyacylglutathione hydrolase-like"/>
    <property type="match status" value="1"/>
</dbReference>
<dbReference type="Pfam" id="PF13567">
    <property type="entry name" value="DUF4131"/>
    <property type="match status" value="1"/>
</dbReference>
<feature type="transmembrane region" description="Helical" evidence="6">
    <location>
        <begin position="310"/>
        <end position="329"/>
    </location>
</feature>
<dbReference type="EMBL" id="RLIH01000003">
    <property type="protein sequence ID" value="RVU55345.1"/>
    <property type="molecule type" value="Genomic_DNA"/>
</dbReference>
<dbReference type="OrthoDB" id="9761531at2"/>
<feature type="transmembrane region" description="Helical" evidence="6">
    <location>
        <begin position="213"/>
        <end position="235"/>
    </location>
</feature>
<feature type="transmembrane region" description="Helical" evidence="6">
    <location>
        <begin position="734"/>
        <end position="750"/>
    </location>
</feature>
<keyword evidence="9" id="KW-1185">Reference proteome</keyword>
<comment type="caution">
    <text evidence="8">The sequence shown here is derived from an EMBL/GenBank/DDBJ whole genome shotgun (WGS) entry which is preliminary data.</text>
</comment>
<dbReference type="NCBIfam" id="TIGR00361">
    <property type="entry name" value="ComEC_Rec2"/>
    <property type="match status" value="1"/>
</dbReference>
<name>A0A437S8C6_9FIRM</name>
<feature type="transmembrane region" description="Helical" evidence="6">
    <location>
        <begin position="372"/>
        <end position="391"/>
    </location>
</feature>
<evidence type="ECO:0000313" key="9">
    <source>
        <dbReference type="Proteomes" id="UP000288812"/>
    </source>
</evidence>
<dbReference type="InterPro" id="IPR036866">
    <property type="entry name" value="RibonucZ/Hydroxyglut_hydro"/>
</dbReference>
<feature type="transmembrane region" description="Helical" evidence="6">
    <location>
        <begin position="47"/>
        <end position="64"/>
    </location>
</feature>
<feature type="transmembrane region" description="Helical" evidence="6">
    <location>
        <begin position="341"/>
        <end position="360"/>
    </location>
</feature>
<feature type="domain" description="Metallo-beta-lactamase" evidence="7">
    <location>
        <begin position="491"/>
        <end position="680"/>
    </location>
</feature>
<feature type="transmembrane region" description="Helical" evidence="6">
    <location>
        <begin position="426"/>
        <end position="446"/>
    </location>
</feature>
<feature type="transmembrane region" description="Helical" evidence="6">
    <location>
        <begin position="286"/>
        <end position="303"/>
    </location>
</feature>
<dbReference type="Pfam" id="PF00753">
    <property type="entry name" value="Lactamase_B"/>
    <property type="match status" value="1"/>
</dbReference>
<keyword evidence="4 6" id="KW-1133">Transmembrane helix</keyword>
<keyword evidence="2" id="KW-1003">Cell membrane</keyword>